<reference evidence="1 2" key="1">
    <citation type="submission" date="2017-04" db="EMBL/GenBank/DDBJ databases">
        <authorList>
            <person name="Afonso C.L."/>
            <person name="Miller P.J."/>
            <person name="Scott M.A."/>
            <person name="Spackman E."/>
            <person name="Goraichik I."/>
            <person name="Dimitrov K.M."/>
            <person name="Suarez D.L."/>
            <person name="Swayne D.E."/>
        </authorList>
    </citation>
    <scope>NUCLEOTIDE SEQUENCE [LARGE SCALE GENOMIC DNA]</scope>
    <source>
        <strain evidence="1 2">DSM 21164</strain>
    </source>
</reference>
<dbReference type="Pfam" id="PF01963">
    <property type="entry name" value="TraB_PrgY_gumN"/>
    <property type="match status" value="1"/>
</dbReference>
<name>A0A1W1YMA2_9FLAO</name>
<evidence type="ECO:0000313" key="1">
    <source>
        <dbReference type="EMBL" id="SMC37317.1"/>
    </source>
</evidence>
<dbReference type="CDD" id="cd14789">
    <property type="entry name" value="Tiki"/>
    <property type="match status" value="1"/>
</dbReference>
<protein>
    <submittedName>
        <fullName evidence="1">Uncharacterized conserved protein YbaP, TraB family</fullName>
    </submittedName>
</protein>
<sequence>MRLFFTVILIFAITQTNAQEKNSLLWEISGNGLNQSSYLYGTMHVSKKIAFRLDDVFYEALEKSEVIALESDPNTWLDSDDAMGFGYGESFMTKGFYSRAFSVANPKKEEIAAYLGFEDQMINSILYRTNEYSQNFEEDTYLDMFIYQAGKKYGKPIVALEDIEESTALVGRASFNSTREKPAEWLQKKMQQQDPLQLLQDAYRERNINLLDSLDQGMYTEHYLKNMLYIRNQNMVTKLDSVMQHSKVFCGIGAAHLPGKNGVIALLRAKGYTVKALTSKTTNKGTELKEKFEGKVKENNYNRESVDDNFFSLLLPNKLYPIAEFSNTFYISPDLANGSFFTANRIPTYAFLKKDDVYTLDAIDNLLFENIPGKIIEKTRIARNGHEGIDIKNLLKNGEYQRYQIYITPLEIIIFKMGGHDTFVSQYSDTIFNSIQFKSTTDKLESVTSSYEDFEVDFPSNYTFTNKSRSGNRIIQSYDSTDNTYRFLKKVTLHDYNFIEEDTFELKQIQVKFYKSLKLKGNYNDFKNNSLRSFAKIDTLSAKKLHLYTNLKGEDYYLLGIVSETDEKADAYFNSFKIKTPQYNESFSVVKDTALFFSTVSSVKPPKFVVNSNTYSKKDEKSYNGYTKKTVYQNKNNEAVAVQLNKSHDLLMFPSIDSIWTLRKKLYANKKFQIKNESQNTTPEGVEELQITLTDTASTRGILIKNVLKDGLLYEIKAVIDTVNKPSRFVMEFFDNFKPLDTTISKSILVDKTSEFFKALKANDSIVINGYQFINFNKKHIDSLKYYISEFEFKENQKNIQSYLIQRLAQIDDSETIDFYTSFYQESYNNSSAQTKILQAISKKETQASVKQLLDLMSKDLPLVSSSFEIYQIFKPYMDSLPLAKKLYPEILDYSAIEEYKSPIFSLLAKLKSEGLVKATSYRKYRKQMLNDAKIQLKRELGKTSKQNNYLYNNFSVNKKASVLEDYIQLLHPFINEKEVQVFFKKLDLLKDPNIQTTKAALLASSEATINITELNELAADINTRNLLFQKLKEANKLNQFPSEYKTQKQLAEAQLFDRKNYDKEQDSIAFVISKTITYRDKKYNGYVFKYRDGGDYDKNFKMYLAVYEDTKPLKSKPFYNNSGFRIEDTDTDDEVLDMVIEEFMLKDRERAEVTRENQGLDFGYYDY</sequence>
<dbReference type="InterPro" id="IPR047111">
    <property type="entry name" value="YbaP-like"/>
</dbReference>
<proteinExistence type="predicted"/>
<dbReference type="RefSeq" id="WP_084059963.1">
    <property type="nucleotide sequence ID" value="NZ_FWXO01000001.1"/>
</dbReference>
<dbReference type="Proteomes" id="UP000192360">
    <property type="component" value="Unassembled WGS sequence"/>
</dbReference>
<accession>A0A1W1YMA2</accession>
<keyword evidence="2" id="KW-1185">Reference proteome</keyword>
<dbReference type="EMBL" id="FWXO01000001">
    <property type="protein sequence ID" value="SMC37317.1"/>
    <property type="molecule type" value="Genomic_DNA"/>
</dbReference>
<evidence type="ECO:0000313" key="2">
    <source>
        <dbReference type="Proteomes" id="UP000192360"/>
    </source>
</evidence>
<dbReference type="STRING" id="504486.SAMN05660703_0672"/>
<dbReference type="PANTHER" id="PTHR40590:SF1">
    <property type="entry name" value="CYTOPLASMIC PROTEIN"/>
    <property type="match status" value="1"/>
</dbReference>
<gene>
    <name evidence="1" type="ORF">SAMN05660703_0672</name>
</gene>
<dbReference type="InterPro" id="IPR002816">
    <property type="entry name" value="TraB/PrgY/GumN_fam"/>
</dbReference>
<dbReference type="AlphaFoldDB" id="A0A1W1YMA2"/>
<dbReference type="PANTHER" id="PTHR40590">
    <property type="entry name" value="CYTOPLASMIC PROTEIN-RELATED"/>
    <property type="match status" value="1"/>
</dbReference>
<dbReference type="OrthoDB" id="9798714at2"/>
<organism evidence="1 2">
    <name type="scientific">Cellulophaga tyrosinoxydans</name>
    <dbReference type="NCBI Taxonomy" id="504486"/>
    <lineage>
        <taxon>Bacteria</taxon>
        <taxon>Pseudomonadati</taxon>
        <taxon>Bacteroidota</taxon>
        <taxon>Flavobacteriia</taxon>
        <taxon>Flavobacteriales</taxon>
        <taxon>Flavobacteriaceae</taxon>
        <taxon>Cellulophaga</taxon>
    </lineage>
</organism>